<dbReference type="OrthoDB" id="10032356at2759"/>
<dbReference type="EMBL" id="CAJNOM010000467">
    <property type="protein sequence ID" value="CAF1454418.1"/>
    <property type="molecule type" value="Genomic_DNA"/>
</dbReference>
<accession>A0A815PV89</accession>
<sequence>MYIDEEHRRYGDLTILEPIVEQRDDEMATSPMSNSSTGTNYLEEQRRALEETQQFEQLEKEFASNRRGVRVKFDDEQRLPITKTTHIKTEPCFQVNSSEDQVTKHFYENEYQSKTEKNNSYYREISSKTPSEHDSLDGEYILACEEKDTHYEPNENSNEIHYKITDQVPLSSSPSKSILKKSQKKENRSVLKSTRSRSPSPSSSSLKKKQTNSQRSEVNQVQHLAEATAKQTSSRVCPASRRSLFEPTVNIFDSSNSNSHRQSRLQYYIKPYRGETYIRPNINKQQPRSLSEQRFSRQTEPTVWHTFSNQFSRPLNRRQHISWSPVREYIHQGRDKIVKNSPKKNELVPPLLTERSSSNPCLRSASPSMIPIPVRHQSFYPLSTDLYETSSMINYSLTPNSQYEEKKEIIFAPPVSDIVHSQNFEHNETIQRYDRLLEKMRETDEQLQLLSRSWKNNTYKKTSNQLDVSVKKTIDNKNAFFSPTILQICLIILVIFNLTIVYFFNEINIFWSQYVTNSAILEQQDEETTYF</sequence>
<keyword evidence="3" id="KW-1133">Transmembrane helix</keyword>
<organism evidence="4 5">
    <name type="scientific">Adineta steineri</name>
    <dbReference type="NCBI Taxonomy" id="433720"/>
    <lineage>
        <taxon>Eukaryota</taxon>
        <taxon>Metazoa</taxon>
        <taxon>Spiralia</taxon>
        <taxon>Gnathifera</taxon>
        <taxon>Rotifera</taxon>
        <taxon>Eurotatoria</taxon>
        <taxon>Bdelloidea</taxon>
        <taxon>Adinetida</taxon>
        <taxon>Adinetidae</taxon>
        <taxon>Adineta</taxon>
    </lineage>
</organism>
<keyword evidence="3" id="KW-0472">Membrane</keyword>
<protein>
    <submittedName>
        <fullName evidence="4">Uncharacterized protein</fullName>
    </submittedName>
</protein>
<dbReference type="AlphaFoldDB" id="A0A815PV89"/>
<feature type="transmembrane region" description="Helical" evidence="3">
    <location>
        <begin position="485"/>
        <end position="504"/>
    </location>
</feature>
<keyword evidence="1" id="KW-0175">Coiled coil</keyword>
<name>A0A815PV89_9BILA</name>
<evidence type="ECO:0000313" key="4">
    <source>
        <dbReference type="EMBL" id="CAF1454418.1"/>
    </source>
</evidence>
<comment type="caution">
    <text evidence="4">The sequence shown here is derived from an EMBL/GenBank/DDBJ whole genome shotgun (WGS) entry which is preliminary data.</text>
</comment>
<feature type="region of interest" description="Disordered" evidence="2">
    <location>
        <begin position="166"/>
        <end position="219"/>
    </location>
</feature>
<feature type="coiled-coil region" evidence="1">
    <location>
        <begin position="426"/>
        <end position="453"/>
    </location>
</feature>
<evidence type="ECO:0000256" key="1">
    <source>
        <dbReference type="SAM" id="Coils"/>
    </source>
</evidence>
<feature type="compositionally biased region" description="Low complexity" evidence="2">
    <location>
        <begin position="191"/>
        <end position="205"/>
    </location>
</feature>
<keyword evidence="3" id="KW-0812">Transmembrane</keyword>
<gene>
    <name evidence="4" type="ORF">QVE165_LOCUS40512</name>
</gene>
<dbReference type="Proteomes" id="UP000663832">
    <property type="component" value="Unassembled WGS sequence"/>
</dbReference>
<feature type="region of interest" description="Disordered" evidence="2">
    <location>
        <begin position="20"/>
        <end position="40"/>
    </location>
</feature>
<feature type="compositionally biased region" description="Polar residues" evidence="2">
    <location>
        <begin position="30"/>
        <end position="40"/>
    </location>
</feature>
<evidence type="ECO:0000313" key="5">
    <source>
        <dbReference type="Proteomes" id="UP000663832"/>
    </source>
</evidence>
<evidence type="ECO:0000256" key="2">
    <source>
        <dbReference type="SAM" id="MobiDB-lite"/>
    </source>
</evidence>
<proteinExistence type="predicted"/>
<evidence type="ECO:0000256" key="3">
    <source>
        <dbReference type="SAM" id="Phobius"/>
    </source>
</evidence>
<reference evidence="4" key="1">
    <citation type="submission" date="2021-02" db="EMBL/GenBank/DDBJ databases">
        <authorList>
            <person name="Nowell W R."/>
        </authorList>
    </citation>
    <scope>NUCLEOTIDE SEQUENCE</scope>
</reference>
<keyword evidence="5" id="KW-1185">Reference proteome</keyword>